<evidence type="ECO:0000256" key="3">
    <source>
        <dbReference type="ARBA" id="ARBA00022679"/>
    </source>
</evidence>
<evidence type="ECO:0000256" key="5">
    <source>
        <dbReference type="ARBA" id="ARBA00023315"/>
    </source>
</evidence>
<name>A0ABT7XLH9_9NEIS</name>
<protein>
    <recommendedName>
        <fullName evidence="8">L-ornithine N(alpha)-acyltransferase</fullName>
        <ecNumber evidence="7">2.3.2.30</ecNumber>
    </recommendedName>
</protein>
<dbReference type="EC" id="2.3.2.30" evidence="7"/>
<evidence type="ECO:0000313" key="12">
    <source>
        <dbReference type="Proteomes" id="UP001168540"/>
    </source>
</evidence>
<evidence type="ECO:0000256" key="7">
    <source>
        <dbReference type="ARBA" id="ARBA00039058"/>
    </source>
</evidence>
<proteinExistence type="inferred from homology"/>
<organism evidence="11 12">
    <name type="scientific">Crenobacter oryzisoli</name>
    <dbReference type="NCBI Taxonomy" id="3056844"/>
    <lineage>
        <taxon>Bacteria</taxon>
        <taxon>Pseudomonadati</taxon>
        <taxon>Pseudomonadota</taxon>
        <taxon>Betaproteobacteria</taxon>
        <taxon>Neisseriales</taxon>
        <taxon>Neisseriaceae</taxon>
        <taxon>Crenobacter</taxon>
    </lineage>
</organism>
<comment type="pathway">
    <text evidence="1">Lipid metabolism.</text>
</comment>
<comment type="function">
    <text evidence="9">Catalyzes the first step in the biosynthesis of ornithine lipids, which are phosphorus-free membrane lipids. Catalyzes the 3-hydroxyacyl-acyl carrier protein-dependent acylation of ornithine to form lyso-ornithine lipid (LOL).</text>
</comment>
<dbReference type="Pfam" id="PF13444">
    <property type="entry name" value="Acetyltransf_5"/>
    <property type="match status" value="1"/>
</dbReference>
<dbReference type="InterPro" id="IPR016181">
    <property type="entry name" value="Acyl_CoA_acyltransferase"/>
</dbReference>
<evidence type="ECO:0000256" key="1">
    <source>
        <dbReference type="ARBA" id="ARBA00005189"/>
    </source>
</evidence>
<keyword evidence="3 11" id="KW-0808">Transferase</keyword>
<dbReference type="EMBL" id="JAUEDK010000009">
    <property type="protein sequence ID" value="MDN0074639.1"/>
    <property type="molecule type" value="Genomic_DNA"/>
</dbReference>
<dbReference type="Proteomes" id="UP001168540">
    <property type="component" value="Unassembled WGS sequence"/>
</dbReference>
<keyword evidence="12" id="KW-1185">Reference proteome</keyword>
<comment type="similarity">
    <text evidence="6">Belongs to the acetyltransferase family. OlsB subfamily.</text>
</comment>
<reference evidence="11" key="1">
    <citation type="submission" date="2023-06" db="EMBL/GenBank/DDBJ databases">
        <authorList>
            <person name="Zhang S."/>
        </authorList>
    </citation>
    <scope>NUCLEOTIDE SEQUENCE</scope>
    <source>
        <strain evidence="11">SG2303</strain>
    </source>
</reference>
<keyword evidence="2" id="KW-0444">Lipid biosynthesis</keyword>
<dbReference type="PANTHER" id="PTHR37323:SF1">
    <property type="entry name" value="L-ORNITHINE N(ALPHA)-ACYLTRANSFERASE"/>
    <property type="match status" value="1"/>
</dbReference>
<dbReference type="RefSeq" id="WP_289829216.1">
    <property type="nucleotide sequence ID" value="NZ_JAUEDK010000009.1"/>
</dbReference>
<dbReference type="GO" id="GO:0016746">
    <property type="term" value="F:acyltransferase activity"/>
    <property type="evidence" value="ECO:0007669"/>
    <property type="project" value="UniProtKB-KW"/>
</dbReference>
<sequence length="249" mass="27582">MLLNEQQSPRKRPRLTVRLADGADDVRRAQKLRYNVFGEEMGAKLASAHLGLDVDDYDALCDHLIVEDPASGMVVGTYRMLPPAAARRAPSLYSEHEFDLSRLANIREHLIECGRSCVHKDFRTGAVITLLWSGLADYVQQQGGAYLAGCASVSLVDGGHQAVSLYRQIEAQHLAPAEWRVFPHLALPLDQVQDDATPAPMPPLIKGYLRAGAFVGGEPAWDPDFNCADFFMLLPMAKLNQRYNQHFVA</sequence>
<dbReference type="InterPro" id="IPR052351">
    <property type="entry name" value="Ornithine_N-alpha-AT"/>
</dbReference>
<evidence type="ECO:0000256" key="2">
    <source>
        <dbReference type="ARBA" id="ARBA00022516"/>
    </source>
</evidence>
<evidence type="ECO:0000256" key="10">
    <source>
        <dbReference type="ARBA" id="ARBA00047785"/>
    </source>
</evidence>
<keyword evidence="5 11" id="KW-0012">Acyltransferase</keyword>
<evidence type="ECO:0000256" key="8">
    <source>
        <dbReference type="ARBA" id="ARBA00039866"/>
    </source>
</evidence>
<evidence type="ECO:0000256" key="4">
    <source>
        <dbReference type="ARBA" id="ARBA00023098"/>
    </source>
</evidence>
<dbReference type="PANTHER" id="PTHR37323">
    <property type="entry name" value="GCN5-RELATED N-ACETYLTRANSFERASE"/>
    <property type="match status" value="1"/>
</dbReference>
<gene>
    <name evidence="11" type="ORF">QU481_07000</name>
</gene>
<accession>A0ABT7XLH9</accession>
<comment type="catalytic activity">
    <reaction evidence="10">
        <text>a (3R)-hydroxyacyl-[ACP] + L-ornithine = a lyso-ornithine lipid + holo-[ACP] + H(+)</text>
        <dbReference type="Rhea" id="RHEA:20633"/>
        <dbReference type="Rhea" id="RHEA-COMP:9685"/>
        <dbReference type="Rhea" id="RHEA-COMP:9945"/>
        <dbReference type="ChEBI" id="CHEBI:15378"/>
        <dbReference type="ChEBI" id="CHEBI:46911"/>
        <dbReference type="ChEBI" id="CHEBI:64479"/>
        <dbReference type="ChEBI" id="CHEBI:78827"/>
        <dbReference type="ChEBI" id="CHEBI:138482"/>
        <dbReference type="EC" id="2.3.2.30"/>
    </reaction>
    <physiologicalReaction direction="left-to-right" evidence="10">
        <dbReference type="Rhea" id="RHEA:20634"/>
    </physiologicalReaction>
</comment>
<evidence type="ECO:0000256" key="6">
    <source>
        <dbReference type="ARBA" id="ARBA00038095"/>
    </source>
</evidence>
<keyword evidence="4" id="KW-0443">Lipid metabolism</keyword>
<evidence type="ECO:0000313" key="11">
    <source>
        <dbReference type="EMBL" id="MDN0074639.1"/>
    </source>
</evidence>
<evidence type="ECO:0000256" key="9">
    <source>
        <dbReference type="ARBA" id="ARBA00045724"/>
    </source>
</evidence>
<dbReference type="SUPFAM" id="SSF55729">
    <property type="entry name" value="Acyl-CoA N-acyltransferases (Nat)"/>
    <property type="match status" value="1"/>
</dbReference>
<dbReference type="Gene3D" id="3.40.630.30">
    <property type="match status" value="1"/>
</dbReference>
<comment type="caution">
    <text evidence="11">The sequence shown here is derived from an EMBL/GenBank/DDBJ whole genome shotgun (WGS) entry which is preliminary data.</text>
</comment>